<dbReference type="Pfam" id="PF00320">
    <property type="entry name" value="GATA"/>
    <property type="match status" value="1"/>
</dbReference>
<dbReference type="SUPFAM" id="SSF57716">
    <property type="entry name" value="Glucocorticoid receptor-like (DNA-binding domain)"/>
    <property type="match status" value="1"/>
</dbReference>
<evidence type="ECO:0000259" key="6">
    <source>
        <dbReference type="PROSITE" id="PS50112"/>
    </source>
</evidence>
<dbReference type="InterPro" id="IPR051140">
    <property type="entry name" value="GATA_TF"/>
</dbReference>
<feature type="region of interest" description="Disordered" evidence="5">
    <location>
        <begin position="535"/>
        <end position="555"/>
    </location>
</feature>
<dbReference type="InterPro" id="IPR013088">
    <property type="entry name" value="Znf_NHR/GATA"/>
</dbReference>
<evidence type="ECO:0000313" key="9">
    <source>
        <dbReference type="Proteomes" id="UP000268093"/>
    </source>
</evidence>
<keyword evidence="1" id="KW-0479">Metal-binding</keyword>
<dbReference type="SMART" id="SM00091">
    <property type="entry name" value="PAS"/>
    <property type="match status" value="1"/>
</dbReference>
<evidence type="ECO:0000256" key="3">
    <source>
        <dbReference type="ARBA" id="ARBA00022833"/>
    </source>
</evidence>
<protein>
    <submittedName>
        <fullName evidence="8">Uncharacterized protein</fullName>
    </submittedName>
</protein>
<feature type="compositionally biased region" description="Low complexity" evidence="5">
    <location>
        <begin position="240"/>
        <end position="263"/>
    </location>
</feature>
<evidence type="ECO:0000256" key="1">
    <source>
        <dbReference type="ARBA" id="ARBA00022723"/>
    </source>
</evidence>
<dbReference type="InterPro" id="IPR035965">
    <property type="entry name" value="PAS-like_dom_sf"/>
</dbReference>
<dbReference type="GO" id="GO:0043565">
    <property type="term" value="F:sequence-specific DNA binding"/>
    <property type="evidence" value="ECO:0007669"/>
    <property type="project" value="InterPro"/>
</dbReference>
<dbReference type="GO" id="GO:0008270">
    <property type="term" value="F:zinc ion binding"/>
    <property type="evidence" value="ECO:0007669"/>
    <property type="project" value="UniProtKB-KW"/>
</dbReference>
<organism evidence="8 9">
    <name type="scientific">Jimgerdemannia flammicorona</name>
    <dbReference type="NCBI Taxonomy" id="994334"/>
    <lineage>
        <taxon>Eukaryota</taxon>
        <taxon>Fungi</taxon>
        <taxon>Fungi incertae sedis</taxon>
        <taxon>Mucoromycota</taxon>
        <taxon>Mucoromycotina</taxon>
        <taxon>Endogonomycetes</taxon>
        <taxon>Endogonales</taxon>
        <taxon>Endogonaceae</taxon>
        <taxon>Jimgerdemannia</taxon>
    </lineage>
</organism>
<feature type="region of interest" description="Disordered" evidence="5">
    <location>
        <begin position="1"/>
        <end position="20"/>
    </location>
</feature>
<dbReference type="PANTHER" id="PTHR45658">
    <property type="entry name" value="GATA TRANSCRIPTION FACTOR"/>
    <property type="match status" value="1"/>
</dbReference>
<evidence type="ECO:0000313" key="8">
    <source>
        <dbReference type="EMBL" id="RUP44201.1"/>
    </source>
</evidence>
<dbReference type="Pfam" id="PF08447">
    <property type="entry name" value="PAS_3"/>
    <property type="match status" value="1"/>
</dbReference>
<feature type="compositionally biased region" description="Gly residues" evidence="5">
    <location>
        <begin position="437"/>
        <end position="447"/>
    </location>
</feature>
<dbReference type="GO" id="GO:0006355">
    <property type="term" value="P:regulation of DNA-templated transcription"/>
    <property type="evidence" value="ECO:0007669"/>
    <property type="project" value="InterPro"/>
</dbReference>
<dbReference type="Gene3D" id="3.30.450.20">
    <property type="entry name" value="PAS domain"/>
    <property type="match status" value="1"/>
</dbReference>
<dbReference type="AlphaFoldDB" id="A0A433D063"/>
<dbReference type="NCBIfam" id="TIGR00229">
    <property type="entry name" value="sensory_box"/>
    <property type="match status" value="1"/>
</dbReference>
<dbReference type="Proteomes" id="UP000268093">
    <property type="component" value="Unassembled WGS sequence"/>
</dbReference>
<feature type="region of interest" description="Disordered" evidence="5">
    <location>
        <begin position="238"/>
        <end position="272"/>
    </location>
</feature>
<name>A0A433D063_9FUNG</name>
<dbReference type="PROSITE" id="PS00344">
    <property type="entry name" value="GATA_ZN_FINGER_1"/>
    <property type="match status" value="1"/>
</dbReference>
<keyword evidence="2 4" id="KW-0863">Zinc-finger</keyword>
<feature type="domain" description="PAS" evidence="6">
    <location>
        <begin position="94"/>
        <end position="164"/>
    </location>
</feature>
<evidence type="ECO:0000256" key="5">
    <source>
        <dbReference type="SAM" id="MobiDB-lite"/>
    </source>
</evidence>
<dbReference type="SMART" id="SM00401">
    <property type="entry name" value="ZnF_GATA"/>
    <property type="match status" value="1"/>
</dbReference>
<dbReference type="InterPro" id="IPR013655">
    <property type="entry name" value="PAS_fold_3"/>
</dbReference>
<sequence length="555" mass="59227">MDDSHGVPMDGPGYTSSSSGYSNLTLDTTGFMDTADQLGSASSSSGSLSAHLYKKERDGSGIQAPNVMPGSSSNRSLMSSNSTTGSNLTDFTKRKNWSQRIIEELKDFLHVLSPAGKVMYCSPSSLELVGYAPEELVGRIITEFIHVDDIDMFIREFNMSIHTRKEFKLYYRFRKKDDKFIIFEVTGHPYFGDGSSVSAIPKCFFGMAQPYPTKATGMLDSFLELKMENELLRRKLRTMRAQQQQERAEKASAQAAAQHASSAGGVSGQEQAQLGQSVLPIGEIGDDGDEEDLGMEGIPSGGVLDEHDNETELVDVNTNVAIQQSLAVYAAGVRSSTNLQDSVEILTGLRFQDGERSQGISRGLPSASLMNDSIMDMDEQTSIMLGSGGVGIGGVGIGSGVGMGLPTVGDLPSALKPVPSRSQDTVTVVGPSNVLGSGQGASSGGGGGEEKAKPRKKMESLGSRVCTCIGVCACNYLHFDHSLLNPVSKQKKPKMEDDEYVCTDCGTTESPEWRKGPMGPKTLCNACGLRWAKKNKKGGPAGNGGMVEVEGIDQD</sequence>
<gene>
    <name evidence="8" type="ORF">BC936DRAFT_149796</name>
</gene>
<dbReference type="PROSITE" id="PS50114">
    <property type="entry name" value="GATA_ZN_FINGER_2"/>
    <property type="match status" value="1"/>
</dbReference>
<dbReference type="PANTHER" id="PTHR45658:SF18">
    <property type="entry name" value="PROTEIN GAT2"/>
    <property type="match status" value="1"/>
</dbReference>
<accession>A0A433D063</accession>
<feature type="region of interest" description="Disordered" evidence="5">
    <location>
        <begin position="59"/>
        <end position="89"/>
    </location>
</feature>
<evidence type="ECO:0000256" key="4">
    <source>
        <dbReference type="PROSITE-ProRule" id="PRU00094"/>
    </source>
</evidence>
<feature type="domain" description="GATA-type" evidence="7">
    <location>
        <begin position="496"/>
        <end position="529"/>
    </location>
</feature>
<dbReference type="InterPro" id="IPR000014">
    <property type="entry name" value="PAS"/>
</dbReference>
<reference evidence="8 9" key="1">
    <citation type="journal article" date="2018" name="New Phytol.">
        <title>Phylogenomics of Endogonaceae and evolution of mycorrhizas within Mucoromycota.</title>
        <authorList>
            <person name="Chang Y."/>
            <person name="Desiro A."/>
            <person name="Na H."/>
            <person name="Sandor L."/>
            <person name="Lipzen A."/>
            <person name="Clum A."/>
            <person name="Barry K."/>
            <person name="Grigoriev I.V."/>
            <person name="Martin F.M."/>
            <person name="Stajich J.E."/>
            <person name="Smith M.E."/>
            <person name="Bonito G."/>
            <person name="Spatafora J.W."/>
        </authorList>
    </citation>
    <scope>NUCLEOTIDE SEQUENCE [LARGE SCALE GENOMIC DNA]</scope>
    <source>
        <strain evidence="8 9">GMNB39</strain>
    </source>
</reference>
<keyword evidence="9" id="KW-1185">Reference proteome</keyword>
<comment type="caution">
    <text evidence="8">The sequence shown here is derived from an EMBL/GenBank/DDBJ whole genome shotgun (WGS) entry which is preliminary data.</text>
</comment>
<dbReference type="Gene3D" id="3.30.50.10">
    <property type="entry name" value="Erythroid Transcription Factor GATA-1, subunit A"/>
    <property type="match status" value="1"/>
</dbReference>
<dbReference type="CDD" id="cd00202">
    <property type="entry name" value="ZnF_GATA"/>
    <property type="match status" value="1"/>
</dbReference>
<dbReference type="PROSITE" id="PS50112">
    <property type="entry name" value="PAS"/>
    <property type="match status" value="1"/>
</dbReference>
<dbReference type="CDD" id="cd00130">
    <property type="entry name" value="PAS"/>
    <property type="match status" value="1"/>
</dbReference>
<dbReference type="SUPFAM" id="SSF55785">
    <property type="entry name" value="PYP-like sensor domain (PAS domain)"/>
    <property type="match status" value="1"/>
</dbReference>
<keyword evidence="3" id="KW-0862">Zinc</keyword>
<evidence type="ECO:0000256" key="2">
    <source>
        <dbReference type="ARBA" id="ARBA00022771"/>
    </source>
</evidence>
<evidence type="ECO:0000259" key="7">
    <source>
        <dbReference type="PROSITE" id="PS50114"/>
    </source>
</evidence>
<proteinExistence type="predicted"/>
<feature type="compositionally biased region" description="Low complexity" evidence="5">
    <location>
        <begin position="71"/>
        <end position="82"/>
    </location>
</feature>
<dbReference type="EMBL" id="RBNI01009364">
    <property type="protein sequence ID" value="RUP44201.1"/>
    <property type="molecule type" value="Genomic_DNA"/>
</dbReference>
<dbReference type="InterPro" id="IPR000679">
    <property type="entry name" value="Znf_GATA"/>
</dbReference>
<dbReference type="OrthoDB" id="2162994at2759"/>
<feature type="region of interest" description="Disordered" evidence="5">
    <location>
        <begin position="431"/>
        <end position="456"/>
    </location>
</feature>